<comment type="subcellular location">
    <subcellularLocation>
        <location evidence="1">Cell membrane</location>
        <topology evidence="1">Multi-pass membrane protein</topology>
    </subcellularLocation>
    <subcellularLocation>
        <location evidence="7">Membrane</location>
        <topology evidence="7">Multi-pass membrane protein</topology>
    </subcellularLocation>
</comment>
<name>A0A5C0UG36_9PROT</name>
<feature type="transmembrane region" description="Helical" evidence="8">
    <location>
        <begin position="97"/>
        <end position="116"/>
    </location>
</feature>
<feature type="transmembrane region" description="Helical" evidence="8">
    <location>
        <begin position="350"/>
        <end position="367"/>
    </location>
</feature>
<sequence length="652" mass="74790">MFRKNILENLMQKIKSISFRVLKNIALLFNKVVHIFLATKEILNFTMFFMYTLESFLKNIKFRKLCLFLGMVFVVLFENELSLILIWLMIFFSVLKYRSPIFIVIICVIICGLKNFHYTGLGFSYDTKSNLGYLARNYSESFSYIEYSLKTNYARVIFWSSSIITSLSLLLDVKIGKNPIHDIHYMGKNSDVGREESDIVDISSGILCSMFGIMKILSTNDILNTYVGYEIIFAGICLCLAKIQYKHLVSYMKYHLIASLFILLGVGYIYGQSGTMNIKDALSRNVDCSVFMLGLFFKSAILPTGSWVRFYSKIPSSLMFFMSAIITKVPLYSMSVFFSFNPSCFSPNFIVPYLFVFSMIYGAFLAYNSHKTKKILSFHITSQVSVIALLICLESYLFNGLICKDCCEIDSYFLDKNIVSPNVSFVNSYSSFFDHKISICESSLSFFDSILFKFIPKESFMLALRNNFFSLIYTMHHIWTKSTLFLFSEESLFNKNSTVQKDLISHKYSVNKLSTNEFVADFISKFSIFSLMGAPFTFGFLAKSLGMILVCLYGNIFFVLGFAITNLLTYISMEKYMFIKISTFNGSDNFNNVSETEGSLESDKCFDKNIQNCRNIQNSSTGNNDQNNSQKILISFISFMVHLSLILFVFFA</sequence>
<keyword evidence="5 8" id="KW-1133">Transmembrane helix</keyword>
<dbReference type="Proteomes" id="UP000324924">
    <property type="component" value="Chromosome"/>
</dbReference>
<feature type="transmembrane region" description="Helical" evidence="8">
    <location>
        <begin position="290"/>
        <end position="311"/>
    </location>
</feature>
<keyword evidence="6 8" id="KW-0472">Membrane</keyword>
<feature type="domain" description="NADH:quinone oxidoreductase/Mrp antiporter transmembrane" evidence="9">
    <location>
        <begin position="220"/>
        <end position="391"/>
    </location>
</feature>
<evidence type="ECO:0000256" key="4">
    <source>
        <dbReference type="ARBA" id="ARBA00022692"/>
    </source>
</evidence>
<evidence type="ECO:0000256" key="1">
    <source>
        <dbReference type="ARBA" id="ARBA00004651"/>
    </source>
</evidence>
<feature type="transmembrane region" description="Helical" evidence="8">
    <location>
        <begin position="318"/>
        <end position="338"/>
    </location>
</feature>
<dbReference type="InterPro" id="IPR001750">
    <property type="entry name" value="ND/Mrp_TM"/>
</dbReference>
<dbReference type="InterPro" id="IPR050586">
    <property type="entry name" value="CPA3_Na-H_Antiporter_D"/>
</dbReference>
<keyword evidence="4 7" id="KW-0812">Transmembrane</keyword>
<gene>
    <name evidence="10" type="ORF">FZC36_01030</name>
</gene>
<dbReference type="OrthoDB" id="9768329at2"/>
<feature type="transmembrane region" description="Helical" evidence="8">
    <location>
        <begin position="547"/>
        <end position="571"/>
    </location>
</feature>
<dbReference type="KEGG" id="nabu:FZC36_01030"/>
<dbReference type="Pfam" id="PF00361">
    <property type="entry name" value="Proton_antipo_M"/>
    <property type="match status" value="1"/>
</dbReference>
<dbReference type="EMBL" id="CP043314">
    <property type="protein sequence ID" value="QEK39018.1"/>
    <property type="molecule type" value="Genomic_DNA"/>
</dbReference>
<evidence type="ECO:0000256" key="2">
    <source>
        <dbReference type="ARBA" id="ARBA00005346"/>
    </source>
</evidence>
<evidence type="ECO:0000256" key="7">
    <source>
        <dbReference type="RuleBase" id="RU000320"/>
    </source>
</evidence>
<evidence type="ECO:0000256" key="6">
    <source>
        <dbReference type="ARBA" id="ARBA00023136"/>
    </source>
</evidence>
<evidence type="ECO:0000256" key="3">
    <source>
        <dbReference type="ARBA" id="ARBA00022475"/>
    </source>
</evidence>
<evidence type="ECO:0000313" key="11">
    <source>
        <dbReference type="Proteomes" id="UP000324924"/>
    </source>
</evidence>
<dbReference type="PANTHER" id="PTHR42703">
    <property type="entry name" value="NADH DEHYDROGENASE"/>
    <property type="match status" value="1"/>
</dbReference>
<dbReference type="GO" id="GO:0005886">
    <property type="term" value="C:plasma membrane"/>
    <property type="evidence" value="ECO:0007669"/>
    <property type="project" value="UniProtKB-SubCell"/>
</dbReference>
<dbReference type="PANTHER" id="PTHR42703:SF1">
    <property type="entry name" value="NA(+)_H(+) ANTIPORTER SUBUNIT D1"/>
    <property type="match status" value="1"/>
</dbReference>
<evidence type="ECO:0000256" key="8">
    <source>
        <dbReference type="SAM" id="Phobius"/>
    </source>
</evidence>
<proteinExistence type="inferred from homology"/>
<dbReference type="AlphaFoldDB" id="A0A5C0UG36"/>
<keyword evidence="11" id="KW-1185">Reference proteome</keyword>
<organism evidence="10 11">
    <name type="scientific">Candidatus Nesciobacter abundans</name>
    <dbReference type="NCBI Taxonomy" id="2601668"/>
    <lineage>
        <taxon>Bacteria</taxon>
        <taxon>Pseudomonadati</taxon>
        <taxon>Pseudomonadota</taxon>
        <taxon>Alphaproteobacteria</taxon>
        <taxon>Holosporales</taxon>
        <taxon>Holosporaceae</taxon>
        <taxon>Candidatus Nesciobacter</taxon>
    </lineage>
</organism>
<accession>A0A5C0UG36</accession>
<protein>
    <recommendedName>
        <fullName evidence="9">NADH:quinone oxidoreductase/Mrp antiporter transmembrane domain-containing protein</fullName>
    </recommendedName>
</protein>
<evidence type="ECO:0000256" key="5">
    <source>
        <dbReference type="ARBA" id="ARBA00022989"/>
    </source>
</evidence>
<reference evidence="10 11" key="1">
    <citation type="submission" date="2019-08" db="EMBL/GenBank/DDBJ databases">
        <title>Highly reduced genomes of protist endosymbionts show evolutionary convergence.</title>
        <authorList>
            <person name="George E."/>
            <person name="Husnik F."/>
            <person name="Tashyreva D."/>
            <person name="Prokopchuk G."/>
            <person name="Horak A."/>
            <person name="Kwong W.K."/>
            <person name="Lukes J."/>
            <person name="Keeling P.J."/>
        </authorList>
    </citation>
    <scope>NUCLEOTIDE SEQUENCE [LARGE SCALE GENOMIC DNA]</scope>
    <source>
        <strain evidence="10">1604HC</strain>
    </source>
</reference>
<comment type="similarity">
    <text evidence="2">Belongs to the CPA3 antiporters (TC 2.A.63) subunit D family.</text>
</comment>
<feature type="transmembrane region" description="Helical" evidence="8">
    <location>
        <begin position="223"/>
        <end position="241"/>
    </location>
</feature>
<feature type="transmembrane region" description="Helical" evidence="8">
    <location>
        <begin position="632"/>
        <end position="651"/>
    </location>
</feature>
<feature type="transmembrane region" description="Helical" evidence="8">
    <location>
        <begin position="65"/>
        <end position="91"/>
    </location>
</feature>
<evidence type="ECO:0000259" key="9">
    <source>
        <dbReference type="Pfam" id="PF00361"/>
    </source>
</evidence>
<evidence type="ECO:0000313" key="10">
    <source>
        <dbReference type="EMBL" id="QEK39018.1"/>
    </source>
</evidence>
<feature type="transmembrane region" description="Helical" evidence="8">
    <location>
        <begin position="253"/>
        <end position="270"/>
    </location>
</feature>
<dbReference type="RefSeq" id="WP_148972141.1">
    <property type="nucleotide sequence ID" value="NZ_CP043314.1"/>
</dbReference>
<keyword evidence="3" id="KW-1003">Cell membrane</keyword>